<keyword evidence="2" id="KW-0678">Repressor</keyword>
<comment type="similarity">
    <text evidence="1">Belongs to the acetyltransferase family. GNAT subfamily.</text>
</comment>
<keyword evidence="5" id="KW-0012">Acyltransferase</keyword>
<reference evidence="8 9" key="1">
    <citation type="submission" date="2020-06" db="EMBL/GenBank/DDBJ databases">
        <title>Whole-genome sequence of Allochromatium humboldtianum DSM 21881, type strain.</title>
        <authorList>
            <person name="Kyndt J.A."/>
            <person name="Meyer T.E."/>
        </authorList>
    </citation>
    <scope>NUCLEOTIDE SEQUENCE [LARGE SCALE GENOMIC DNA]</scope>
    <source>
        <strain evidence="8 9">DSM 21881</strain>
    </source>
</reference>
<comment type="caution">
    <text evidence="8">The sequence shown here is derived from an EMBL/GenBank/DDBJ whole genome shotgun (WGS) entry which is preliminary data.</text>
</comment>
<evidence type="ECO:0000256" key="3">
    <source>
        <dbReference type="ARBA" id="ARBA00022649"/>
    </source>
</evidence>
<evidence type="ECO:0000256" key="1">
    <source>
        <dbReference type="ARBA" id="ARBA00009342"/>
    </source>
</evidence>
<gene>
    <name evidence="8" type="ORF">HW932_17800</name>
</gene>
<dbReference type="PANTHER" id="PTHR36449">
    <property type="entry name" value="ACETYLTRANSFERASE-RELATED"/>
    <property type="match status" value="1"/>
</dbReference>
<evidence type="ECO:0000256" key="4">
    <source>
        <dbReference type="ARBA" id="ARBA00022679"/>
    </source>
</evidence>
<protein>
    <submittedName>
        <fullName evidence="8">GNAT family N-acetyltransferase</fullName>
    </submittedName>
</protein>
<dbReference type="InterPro" id="IPR000182">
    <property type="entry name" value="GNAT_dom"/>
</dbReference>
<dbReference type="PROSITE" id="PS51186">
    <property type="entry name" value="GNAT"/>
    <property type="match status" value="1"/>
</dbReference>
<dbReference type="Gene3D" id="3.40.630.30">
    <property type="match status" value="1"/>
</dbReference>
<proteinExistence type="inferred from homology"/>
<evidence type="ECO:0000313" key="9">
    <source>
        <dbReference type="Proteomes" id="UP000592294"/>
    </source>
</evidence>
<dbReference type="PANTHER" id="PTHR36449:SF1">
    <property type="entry name" value="ACETYLTRANSFERASE"/>
    <property type="match status" value="1"/>
</dbReference>
<dbReference type="CDD" id="cd04301">
    <property type="entry name" value="NAT_SF"/>
    <property type="match status" value="1"/>
</dbReference>
<dbReference type="EMBL" id="JABZEO010000016">
    <property type="protein sequence ID" value="NVZ11112.1"/>
    <property type="molecule type" value="Genomic_DNA"/>
</dbReference>
<sequence length="183" mass="19946">MSLRIRRLEPSDDRRGFSSGNPDLDRFFLRFAGQNQFRHHLGVTYVAVAGDVILGFVTVAPSEIVIDALPEARRRQLPRYPLPVLRVARLAVAESAQGSGIGKALLRFALDLACRTAEEIGCVGVVVDAKPEAQAFYRRYGFEPFAVLEGALLGRPEPVPMFLPLSAIPRRCLAGTESPSGTA</sequence>
<keyword evidence="4 8" id="KW-0808">Transferase</keyword>
<keyword evidence="3" id="KW-1277">Toxin-antitoxin system</keyword>
<comment type="catalytic activity">
    <reaction evidence="6">
        <text>glycyl-tRNA(Gly) + acetyl-CoA = N-acetylglycyl-tRNA(Gly) + CoA + H(+)</text>
        <dbReference type="Rhea" id="RHEA:81867"/>
        <dbReference type="Rhea" id="RHEA-COMP:9683"/>
        <dbReference type="Rhea" id="RHEA-COMP:19766"/>
        <dbReference type="ChEBI" id="CHEBI:15378"/>
        <dbReference type="ChEBI" id="CHEBI:57287"/>
        <dbReference type="ChEBI" id="CHEBI:57288"/>
        <dbReference type="ChEBI" id="CHEBI:78522"/>
        <dbReference type="ChEBI" id="CHEBI:232036"/>
    </reaction>
</comment>
<dbReference type="Pfam" id="PF13508">
    <property type="entry name" value="Acetyltransf_7"/>
    <property type="match status" value="1"/>
</dbReference>
<accession>A0A850RJ35</accession>
<feature type="domain" description="N-acetyltransferase" evidence="7">
    <location>
        <begin position="3"/>
        <end position="166"/>
    </location>
</feature>
<dbReference type="AlphaFoldDB" id="A0A850RJ35"/>
<evidence type="ECO:0000256" key="2">
    <source>
        <dbReference type="ARBA" id="ARBA00022491"/>
    </source>
</evidence>
<dbReference type="RefSeq" id="WP_176977834.1">
    <property type="nucleotide sequence ID" value="NZ_JABZEO010000016.1"/>
</dbReference>
<dbReference type="GO" id="GO:0016747">
    <property type="term" value="F:acyltransferase activity, transferring groups other than amino-acyl groups"/>
    <property type="evidence" value="ECO:0007669"/>
    <property type="project" value="InterPro"/>
</dbReference>
<evidence type="ECO:0000256" key="6">
    <source>
        <dbReference type="ARBA" id="ARBA00049880"/>
    </source>
</evidence>
<dbReference type="SUPFAM" id="SSF55729">
    <property type="entry name" value="Acyl-CoA N-acyltransferases (Nat)"/>
    <property type="match status" value="1"/>
</dbReference>
<name>A0A850RJ35_9GAMM</name>
<keyword evidence="9" id="KW-1185">Reference proteome</keyword>
<dbReference type="InterPro" id="IPR016181">
    <property type="entry name" value="Acyl_CoA_acyltransferase"/>
</dbReference>
<evidence type="ECO:0000256" key="5">
    <source>
        <dbReference type="ARBA" id="ARBA00023315"/>
    </source>
</evidence>
<organism evidence="8 9">
    <name type="scientific">Allochromatium humboldtianum</name>
    <dbReference type="NCBI Taxonomy" id="504901"/>
    <lineage>
        <taxon>Bacteria</taxon>
        <taxon>Pseudomonadati</taxon>
        <taxon>Pseudomonadota</taxon>
        <taxon>Gammaproteobacteria</taxon>
        <taxon>Chromatiales</taxon>
        <taxon>Chromatiaceae</taxon>
        <taxon>Allochromatium</taxon>
    </lineage>
</organism>
<evidence type="ECO:0000313" key="8">
    <source>
        <dbReference type="EMBL" id="NVZ11112.1"/>
    </source>
</evidence>
<dbReference type="Proteomes" id="UP000592294">
    <property type="component" value="Unassembled WGS sequence"/>
</dbReference>
<evidence type="ECO:0000259" key="7">
    <source>
        <dbReference type="PROSITE" id="PS51186"/>
    </source>
</evidence>